<dbReference type="GO" id="GO:0003755">
    <property type="term" value="F:peptidyl-prolyl cis-trans isomerase activity"/>
    <property type="evidence" value="ECO:0007669"/>
    <property type="project" value="UniProtKB-UniRule"/>
</dbReference>
<dbReference type="STRING" id="795797.HacjB3_03125"/>
<dbReference type="PROSITE" id="PS50059">
    <property type="entry name" value="FKBP_PPIASE"/>
    <property type="match status" value="1"/>
</dbReference>
<dbReference type="AlphaFoldDB" id="D8J7C3"/>
<protein>
    <recommendedName>
        <fullName evidence="9">Peptidyl-prolyl cis-trans isomerase</fullName>
        <ecNumber evidence="9">5.2.1.8</ecNumber>
    </recommendedName>
</protein>
<dbReference type="GO" id="GO:0042026">
    <property type="term" value="P:protein refolding"/>
    <property type="evidence" value="ECO:0007669"/>
    <property type="project" value="UniProtKB-ARBA"/>
</dbReference>
<evidence type="ECO:0000256" key="2">
    <source>
        <dbReference type="ARBA" id="ARBA00004496"/>
    </source>
</evidence>
<comment type="similarity">
    <text evidence="3 9">Belongs to the FKBP-type PPIase family.</text>
</comment>
<keyword evidence="7 8" id="KW-0413">Isomerase</keyword>
<evidence type="ECO:0000256" key="9">
    <source>
        <dbReference type="RuleBase" id="RU003915"/>
    </source>
</evidence>
<dbReference type="RefSeq" id="WP_008418090.1">
    <property type="nucleotide sequence ID" value="NC_014297.1"/>
</dbReference>
<keyword evidence="15" id="KW-1185">Reference proteome</keyword>
<gene>
    <name evidence="12" type="ordered locus">HacjB3_03125</name>
    <name evidence="13" type="ORF">C497_16182</name>
</gene>
<dbReference type="InterPro" id="IPR046357">
    <property type="entry name" value="PPIase_dom_sf"/>
</dbReference>
<dbReference type="HOGENOM" id="CLU_098197_2_0_2"/>
<organism evidence="12 14">
    <name type="scientific">Halalkalicoccus jeotgali (strain DSM 18796 / CECT 7217 / JCM 14584 / KCTC 4019 / B3)</name>
    <dbReference type="NCBI Taxonomy" id="795797"/>
    <lineage>
        <taxon>Archaea</taxon>
        <taxon>Methanobacteriati</taxon>
        <taxon>Methanobacteriota</taxon>
        <taxon>Stenosarchaea group</taxon>
        <taxon>Halobacteria</taxon>
        <taxon>Halobacteriales</taxon>
        <taxon>Halococcaceae</taxon>
        <taxon>Halalkalicoccus</taxon>
    </lineage>
</organism>
<dbReference type="KEGG" id="hje:HacjB3_03125"/>
<keyword evidence="6" id="KW-0143">Chaperone</keyword>
<evidence type="ECO:0000256" key="7">
    <source>
        <dbReference type="ARBA" id="ARBA00023235"/>
    </source>
</evidence>
<reference evidence="12 14" key="1">
    <citation type="journal article" date="2010" name="J. Bacteriol.">
        <title>Complete genome sequence of Halalkalicoccus jeotgali B3(T), an extremely halophilic archaeon.</title>
        <authorList>
            <person name="Roh S.W."/>
            <person name="Nam Y.D."/>
            <person name="Nam S.H."/>
            <person name="Choi S.H."/>
            <person name="Park H.S."/>
            <person name="Bae J.W."/>
        </authorList>
    </citation>
    <scope>NUCLEOTIDE SEQUENCE [LARGE SCALE GENOMIC DNA]</scope>
    <source>
        <strain evidence="12">B3</strain>
        <strain evidence="14">DSM 18796 / CECT 7217 / JCM 14584 / KCTC 4019 / B3</strain>
    </source>
</reference>
<dbReference type="GO" id="GO:0005737">
    <property type="term" value="C:cytoplasm"/>
    <property type="evidence" value="ECO:0007669"/>
    <property type="project" value="UniProtKB-SubCell"/>
</dbReference>
<dbReference type="EC" id="5.2.1.8" evidence="9"/>
<evidence type="ECO:0000313" key="12">
    <source>
        <dbReference type="EMBL" id="ADJ14018.1"/>
    </source>
</evidence>
<dbReference type="PATRIC" id="fig|795797.18.peg.624"/>
<evidence type="ECO:0000313" key="13">
    <source>
        <dbReference type="EMBL" id="ELY33936.1"/>
    </source>
</evidence>
<feature type="domain" description="PPIase FKBP-type" evidence="11">
    <location>
        <begin position="6"/>
        <end position="110"/>
    </location>
</feature>
<comment type="subcellular location">
    <subcellularLocation>
        <location evidence="2">Cytoplasm</location>
    </subcellularLocation>
</comment>
<evidence type="ECO:0000256" key="8">
    <source>
        <dbReference type="PROSITE-ProRule" id="PRU00277"/>
    </source>
</evidence>
<dbReference type="InterPro" id="IPR001179">
    <property type="entry name" value="PPIase_FKBP_dom"/>
</dbReference>
<comment type="catalytic activity">
    <reaction evidence="1 8 9">
        <text>[protein]-peptidylproline (omega=180) = [protein]-peptidylproline (omega=0)</text>
        <dbReference type="Rhea" id="RHEA:16237"/>
        <dbReference type="Rhea" id="RHEA-COMP:10747"/>
        <dbReference type="Rhea" id="RHEA-COMP:10748"/>
        <dbReference type="ChEBI" id="CHEBI:83833"/>
        <dbReference type="ChEBI" id="CHEBI:83834"/>
        <dbReference type="EC" id="5.2.1.8"/>
    </reaction>
</comment>
<evidence type="ECO:0000259" key="11">
    <source>
        <dbReference type="PROSITE" id="PS50059"/>
    </source>
</evidence>
<reference evidence="13 15" key="2">
    <citation type="journal article" date="2014" name="PLoS Genet.">
        <title>Phylogenetically driven sequencing of extremely halophilic archaea reveals strategies for static and dynamic osmo-response.</title>
        <authorList>
            <person name="Becker E.A."/>
            <person name="Seitzer P.M."/>
            <person name="Tritt A."/>
            <person name="Larsen D."/>
            <person name="Krusor M."/>
            <person name="Yao A.I."/>
            <person name="Wu D."/>
            <person name="Madern D."/>
            <person name="Eisen J.A."/>
            <person name="Darling A.E."/>
            <person name="Facciotti M.T."/>
        </authorList>
    </citation>
    <scope>NUCLEOTIDE SEQUENCE [LARGE SCALE GENOMIC DNA]</scope>
    <source>
        <strain evidence="13">B3</strain>
        <strain evidence="15">DSM 18796 / CECT 7217 / JCM 14584 / KCTC 4019 / B3</strain>
    </source>
</reference>
<keyword evidence="4" id="KW-0963">Cytoplasm</keyword>
<dbReference type="OrthoDB" id="8615at2157"/>
<keyword evidence="5 8" id="KW-0697">Rotamase</keyword>
<evidence type="ECO:0000256" key="10">
    <source>
        <dbReference type="SAM" id="MobiDB-lite"/>
    </source>
</evidence>
<dbReference type="Pfam" id="PF00254">
    <property type="entry name" value="FKBP_C"/>
    <property type="match status" value="1"/>
</dbReference>
<dbReference type="SUPFAM" id="SSF54534">
    <property type="entry name" value="FKBP-like"/>
    <property type="match status" value="1"/>
</dbReference>
<dbReference type="EMBL" id="AOHV01000042">
    <property type="protein sequence ID" value="ELY33936.1"/>
    <property type="molecule type" value="Genomic_DNA"/>
</dbReference>
<dbReference type="PANTHER" id="PTHR47861">
    <property type="entry name" value="FKBP-TYPE PEPTIDYL-PROLYL CIS-TRANS ISOMERASE SLYD"/>
    <property type="match status" value="1"/>
</dbReference>
<evidence type="ECO:0000313" key="14">
    <source>
        <dbReference type="Proteomes" id="UP000000390"/>
    </source>
</evidence>
<dbReference type="GeneID" id="9418425"/>
<dbReference type="PANTHER" id="PTHR47861:SF3">
    <property type="entry name" value="FKBP-TYPE PEPTIDYL-PROLYL CIS-TRANS ISOMERASE SLYD"/>
    <property type="match status" value="1"/>
</dbReference>
<proteinExistence type="inferred from homology"/>
<name>D8J7C3_HALJB</name>
<accession>D8J7C3</accession>
<dbReference type="EMBL" id="CP002062">
    <property type="protein sequence ID" value="ADJ14018.1"/>
    <property type="molecule type" value="Genomic_DNA"/>
</dbReference>
<evidence type="ECO:0000256" key="6">
    <source>
        <dbReference type="ARBA" id="ARBA00023186"/>
    </source>
</evidence>
<evidence type="ECO:0000256" key="1">
    <source>
        <dbReference type="ARBA" id="ARBA00000971"/>
    </source>
</evidence>
<evidence type="ECO:0000313" key="15">
    <source>
        <dbReference type="Proteomes" id="UP000011645"/>
    </source>
</evidence>
<dbReference type="Proteomes" id="UP000000390">
    <property type="component" value="Chromosome"/>
</dbReference>
<sequence length="158" mass="17276">MGIEPGDQATIEYTGRLADEEGTVFDTSREQVAADSGLAETQPGREYDPLSVELGAGQLIEGFEEGLMGLEEGDTETITVPPEKGYGERRDGQVIEHDRDEFERQLDGQAAEEGMQIQTENGQIGEVIDVGEDVVRIDFNHELAGETLEFDVEVVSID</sequence>
<dbReference type="eggNOG" id="arCOG00981">
    <property type="taxonomic scope" value="Archaea"/>
</dbReference>
<dbReference type="Proteomes" id="UP000011645">
    <property type="component" value="Unassembled WGS sequence"/>
</dbReference>
<evidence type="ECO:0000256" key="4">
    <source>
        <dbReference type="ARBA" id="ARBA00022490"/>
    </source>
</evidence>
<feature type="region of interest" description="Disordered" evidence="10">
    <location>
        <begin position="1"/>
        <end position="24"/>
    </location>
</feature>
<evidence type="ECO:0000256" key="5">
    <source>
        <dbReference type="ARBA" id="ARBA00023110"/>
    </source>
</evidence>
<dbReference type="Gene3D" id="3.10.50.40">
    <property type="match status" value="1"/>
</dbReference>
<evidence type="ECO:0000256" key="3">
    <source>
        <dbReference type="ARBA" id="ARBA00006577"/>
    </source>
</evidence>